<dbReference type="RefSeq" id="WP_382397534.1">
    <property type="nucleotide sequence ID" value="NZ_JBHSWH010000001.1"/>
</dbReference>
<evidence type="ECO:0000313" key="3">
    <source>
        <dbReference type="Proteomes" id="UP001596298"/>
    </source>
</evidence>
<gene>
    <name evidence="2" type="ORF">ACFQDH_00720</name>
</gene>
<dbReference type="EMBL" id="JBHSWH010000001">
    <property type="protein sequence ID" value="MFC6703832.1"/>
    <property type="molecule type" value="Genomic_DNA"/>
</dbReference>
<organism evidence="2 3">
    <name type="scientific">Flexivirga alba</name>
    <dbReference type="NCBI Taxonomy" id="702742"/>
    <lineage>
        <taxon>Bacteria</taxon>
        <taxon>Bacillati</taxon>
        <taxon>Actinomycetota</taxon>
        <taxon>Actinomycetes</taxon>
        <taxon>Micrococcales</taxon>
        <taxon>Dermacoccaceae</taxon>
        <taxon>Flexivirga</taxon>
    </lineage>
</organism>
<sequence length="87" mass="9794">MTDEQDQNEPRKRKHRRASRPATGGDPSAGIPARAGRDDTDAGWAPDAPDAPDVSESDAKPPAKRSARRVESAQDRWWREQRPPHWE</sequence>
<feature type="region of interest" description="Disordered" evidence="1">
    <location>
        <begin position="1"/>
        <end position="87"/>
    </location>
</feature>
<protein>
    <submittedName>
        <fullName evidence="2">Uncharacterized protein</fullName>
    </submittedName>
</protein>
<name>A0ABW2AAQ2_9MICO</name>
<proteinExistence type="predicted"/>
<keyword evidence="3" id="KW-1185">Reference proteome</keyword>
<accession>A0ABW2AAQ2</accession>
<feature type="compositionally biased region" description="Low complexity" evidence="1">
    <location>
        <begin position="42"/>
        <end position="52"/>
    </location>
</feature>
<feature type="compositionally biased region" description="Basic and acidic residues" evidence="1">
    <location>
        <begin position="68"/>
        <end position="87"/>
    </location>
</feature>
<evidence type="ECO:0000313" key="2">
    <source>
        <dbReference type="EMBL" id="MFC6703832.1"/>
    </source>
</evidence>
<dbReference type="Proteomes" id="UP001596298">
    <property type="component" value="Unassembled WGS sequence"/>
</dbReference>
<reference evidence="3" key="1">
    <citation type="journal article" date="2019" name="Int. J. Syst. Evol. Microbiol.">
        <title>The Global Catalogue of Microorganisms (GCM) 10K type strain sequencing project: providing services to taxonomists for standard genome sequencing and annotation.</title>
        <authorList>
            <consortium name="The Broad Institute Genomics Platform"/>
            <consortium name="The Broad Institute Genome Sequencing Center for Infectious Disease"/>
            <person name="Wu L."/>
            <person name="Ma J."/>
        </authorList>
    </citation>
    <scope>NUCLEOTIDE SEQUENCE [LARGE SCALE GENOMIC DNA]</scope>
    <source>
        <strain evidence="3">CCUG 58127</strain>
    </source>
</reference>
<evidence type="ECO:0000256" key="1">
    <source>
        <dbReference type="SAM" id="MobiDB-lite"/>
    </source>
</evidence>
<comment type="caution">
    <text evidence="2">The sequence shown here is derived from an EMBL/GenBank/DDBJ whole genome shotgun (WGS) entry which is preliminary data.</text>
</comment>